<organism evidence="2 3">
    <name type="scientific">Mycena venus</name>
    <dbReference type="NCBI Taxonomy" id="2733690"/>
    <lineage>
        <taxon>Eukaryota</taxon>
        <taxon>Fungi</taxon>
        <taxon>Dikarya</taxon>
        <taxon>Basidiomycota</taxon>
        <taxon>Agaricomycotina</taxon>
        <taxon>Agaricomycetes</taxon>
        <taxon>Agaricomycetidae</taxon>
        <taxon>Agaricales</taxon>
        <taxon>Marasmiineae</taxon>
        <taxon>Mycenaceae</taxon>
        <taxon>Mycena</taxon>
    </lineage>
</organism>
<dbReference type="AlphaFoldDB" id="A0A8H6Y8H0"/>
<keyword evidence="3" id="KW-1185">Reference proteome</keyword>
<feature type="region of interest" description="Disordered" evidence="1">
    <location>
        <begin position="60"/>
        <end position="84"/>
    </location>
</feature>
<dbReference type="OrthoDB" id="4584900at2759"/>
<evidence type="ECO:0000313" key="2">
    <source>
        <dbReference type="EMBL" id="KAF7354344.1"/>
    </source>
</evidence>
<proteinExistence type="predicted"/>
<sequence>MWTQILTTPWVNGALFRGQIEDQFLQKPRHALPLALLSSAFFSHVNGELLLTNAERLRRGLPPAPPKRTYDPTRVRRNAPAAPSPTLCSEIGSKNMAIELIKDSDKSFLGYVGEGSTNTYNVVYDGFGSTKGPNLGLLFNVVSGYPYSAITVVANNKNSFCAEVNQYNQDLYNVDSSYRSEPKNYLYNVDCSNPGGYVQRRNYDWDSNGVISLEWLEPPNSGHGYDVYPVLWYRQNSSPNVFRWYPPGVTPTYSGRNPWVQAHLRWSCVNP</sequence>
<dbReference type="EMBL" id="JACAZI010000008">
    <property type="protein sequence ID" value="KAF7354344.1"/>
    <property type="molecule type" value="Genomic_DNA"/>
</dbReference>
<protein>
    <submittedName>
        <fullName evidence="2">Uncharacterized protein</fullName>
    </submittedName>
</protein>
<gene>
    <name evidence="2" type="ORF">MVEN_01122900</name>
</gene>
<reference evidence="2" key="1">
    <citation type="submission" date="2020-05" db="EMBL/GenBank/DDBJ databases">
        <title>Mycena genomes resolve the evolution of fungal bioluminescence.</title>
        <authorList>
            <person name="Tsai I.J."/>
        </authorList>
    </citation>
    <scope>NUCLEOTIDE SEQUENCE</scope>
    <source>
        <strain evidence="2">CCC161011</strain>
    </source>
</reference>
<evidence type="ECO:0000256" key="1">
    <source>
        <dbReference type="SAM" id="MobiDB-lite"/>
    </source>
</evidence>
<comment type="caution">
    <text evidence="2">The sequence shown here is derived from an EMBL/GenBank/DDBJ whole genome shotgun (WGS) entry which is preliminary data.</text>
</comment>
<accession>A0A8H6Y8H0</accession>
<dbReference type="Proteomes" id="UP000620124">
    <property type="component" value="Unassembled WGS sequence"/>
</dbReference>
<name>A0A8H6Y8H0_9AGAR</name>
<evidence type="ECO:0000313" key="3">
    <source>
        <dbReference type="Proteomes" id="UP000620124"/>
    </source>
</evidence>